<evidence type="ECO:0000256" key="1">
    <source>
        <dbReference type="SAM" id="Phobius"/>
    </source>
</evidence>
<reference evidence="2 3" key="1">
    <citation type="submission" date="2023-06" db="EMBL/GenBank/DDBJ databases">
        <title>Pelomonas sp. APW6 16S ribosomal RNA gene genome sequencing and assembly.</title>
        <authorList>
            <person name="Woo H."/>
        </authorList>
    </citation>
    <scope>NUCLEOTIDE SEQUENCE [LARGE SCALE GENOMIC DNA]</scope>
    <source>
        <strain evidence="2 3">APW6</strain>
    </source>
</reference>
<keyword evidence="3" id="KW-1185">Reference proteome</keyword>
<keyword evidence="1" id="KW-1133">Transmembrane helix</keyword>
<evidence type="ECO:0000313" key="3">
    <source>
        <dbReference type="Proteomes" id="UP001238603"/>
    </source>
</evidence>
<accession>A0ABT7LGR0</accession>
<sequence>MNHQSSSPLAHLAAFAMTFVAGMAASAALGAYTRYVRRQAARAAPHRPD</sequence>
<proteinExistence type="predicted"/>
<gene>
    <name evidence="2" type="ORF">QRD43_08985</name>
</gene>
<keyword evidence="1" id="KW-0472">Membrane</keyword>
<comment type="caution">
    <text evidence="2">The sequence shown here is derived from an EMBL/GenBank/DDBJ whole genome shotgun (WGS) entry which is preliminary data.</text>
</comment>
<dbReference type="Proteomes" id="UP001238603">
    <property type="component" value="Unassembled WGS sequence"/>
</dbReference>
<name>A0ABT7LGR0_9BURK</name>
<protein>
    <submittedName>
        <fullName evidence="2">Uncharacterized protein</fullName>
    </submittedName>
</protein>
<dbReference type="RefSeq" id="WP_285982144.1">
    <property type="nucleotide sequence ID" value="NZ_JASVDS010000002.1"/>
</dbReference>
<keyword evidence="1" id="KW-0812">Transmembrane</keyword>
<feature type="transmembrane region" description="Helical" evidence="1">
    <location>
        <begin position="12"/>
        <end position="32"/>
    </location>
</feature>
<organism evidence="2 3">
    <name type="scientific">Roseateles subflavus</name>
    <dbReference type="NCBI Taxonomy" id="3053353"/>
    <lineage>
        <taxon>Bacteria</taxon>
        <taxon>Pseudomonadati</taxon>
        <taxon>Pseudomonadota</taxon>
        <taxon>Betaproteobacteria</taxon>
        <taxon>Burkholderiales</taxon>
        <taxon>Sphaerotilaceae</taxon>
        <taxon>Roseateles</taxon>
    </lineage>
</organism>
<evidence type="ECO:0000313" key="2">
    <source>
        <dbReference type="EMBL" id="MDL5032042.1"/>
    </source>
</evidence>
<dbReference type="EMBL" id="JASVDS010000002">
    <property type="protein sequence ID" value="MDL5032042.1"/>
    <property type="molecule type" value="Genomic_DNA"/>
</dbReference>